<gene>
    <name evidence="1" type="ORF">AZ78_5044</name>
</gene>
<sequence>MTLEALVFIADTPENRSINENDAVELIGKFGIAPGKVLIKIPSDDISPELKLHLRMNRDVAAWQLDDVTKLRRFDPLVLADVIELKRLGG</sequence>
<proteinExistence type="predicted"/>
<comment type="caution">
    <text evidence="1">The sequence shown here is derived from an EMBL/GenBank/DDBJ whole genome shotgun (WGS) entry which is preliminary data.</text>
</comment>
<evidence type="ECO:0000313" key="2">
    <source>
        <dbReference type="Proteomes" id="UP000023435"/>
    </source>
</evidence>
<accession>A0A125U052</accession>
<name>A0A125U052_9GAMM</name>
<keyword evidence="2" id="KW-1185">Reference proteome</keyword>
<evidence type="ECO:0000313" key="1">
    <source>
        <dbReference type="EMBL" id="KWS02377.1"/>
    </source>
</evidence>
<reference evidence="1 2" key="1">
    <citation type="journal article" date="2014" name="Genome Announc.">
        <title>Draft Genome Sequence of Lysobacter capsici AZ78, a Bacterium Antagonistic to Plant-Pathogenic Oomycetes.</title>
        <authorList>
            <person name="Puopolo G."/>
            <person name="Sonego P."/>
            <person name="Engelen K."/>
            <person name="Pertot I."/>
        </authorList>
    </citation>
    <scope>NUCLEOTIDE SEQUENCE [LARGE SCALE GENOMIC DNA]</scope>
    <source>
        <strain evidence="1 2">AZ78</strain>
    </source>
</reference>
<dbReference type="EMBL" id="JAJA02000002">
    <property type="protein sequence ID" value="KWS02377.1"/>
    <property type="molecule type" value="Genomic_DNA"/>
</dbReference>
<organism evidence="1 2">
    <name type="scientific">Lysobacter capsici AZ78</name>
    <dbReference type="NCBI Taxonomy" id="1444315"/>
    <lineage>
        <taxon>Bacteria</taxon>
        <taxon>Pseudomonadati</taxon>
        <taxon>Pseudomonadota</taxon>
        <taxon>Gammaproteobacteria</taxon>
        <taxon>Lysobacterales</taxon>
        <taxon>Lysobacteraceae</taxon>
        <taxon>Lysobacter</taxon>
    </lineage>
</organism>
<dbReference type="Proteomes" id="UP000023435">
    <property type="component" value="Unassembled WGS sequence"/>
</dbReference>
<dbReference type="AlphaFoldDB" id="A0A125U052"/>
<protein>
    <submittedName>
        <fullName evidence="1">Uncharacterized protein</fullName>
    </submittedName>
</protein>